<comment type="caution">
    <text evidence="4">The sequence shown here is derived from an EMBL/GenBank/DDBJ whole genome shotgun (WGS) entry which is preliminary data.</text>
</comment>
<dbReference type="GO" id="GO:0000470">
    <property type="term" value="P:maturation of LSU-rRNA"/>
    <property type="evidence" value="ECO:0007669"/>
    <property type="project" value="TreeGrafter"/>
</dbReference>
<comment type="similarity">
    <text evidence="1">Belongs to the RRP15 family.</text>
</comment>
<protein>
    <recommendedName>
        <fullName evidence="2">RRP15-like protein</fullName>
    </recommendedName>
</protein>
<feature type="region of interest" description="Disordered" evidence="3">
    <location>
        <begin position="192"/>
        <end position="240"/>
    </location>
</feature>
<reference evidence="4" key="1">
    <citation type="submission" date="2024-06" db="EMBL/GenBank/DDBJ databases">
        <authorList>
            <person name="Liu X."/>
            <person name="Lenzi L."/>
            <person name="Haldenby T S."/>
            <person name="Uol C."/>
        </authorList>
    </citation>
    <scope>NUCLEOTIDE SEQUENCE</scope>
</reference>
<dbReference type="PANTHER" id="PTHR13245">
    <property type="entry name" value="RRP15-LIKE PROTEIN"/>
    <property type="match status" value="1"/>
</dbReference>
<accession>A0AAV2TRD1</accession>
<evidence type="ECO:0000256" key="3">
    <source>
        <dbReference type="SAM" id="MobiDB-lite"/>
    </source>
</evidence>
<organism evidence="4 5">
    <name type="scientific">Calicophoron daubneyi</name>
    <name type="common">Rumen fluke</name>
    <name type="synonym">Paramphistomum daubneyi</name>
    <dbReference type="NCBI Taxonomy" id="300641"/>
    <lineage>
        <taxon>Eukaryota</taxon>
        <taxon>Metazoa</taxon>
        <taxon>Spiralia</taxon>
        <taxon>Lophotrochozoa</taxon>
        <taxon>Platyhelminthes</taxon>
        <taxon>Trematoda</taxon>
        <taxon>Digenea</taxon>
        <taxon>Plagiorchiida</taxon>
        <taxon>Pronocephalata</taxon>
        <taxon>Paramphistomoidea</taxon>
        <taxon>Paramphistomidae</taxon>
        <taxon>Calicophoron</taxon>
    </lineage>
</organism>
<feature type="compositionally biased region" description="Polar residues" evidence="3">
    <location>
        <begin position="200"/>
        <end position="231"/>
    </location>
</feature>
<sequence length="240" mass="27070">MSPVMLAAKVLDFNMDSTTLGFSPEQMTYQTLIDVINKLLNESIPPGTHPILALAKTDKQRQQARERKLAESDENEIPLKKISNIQRRRWLKEAYKKPLSAAGVRNLHSCLNIVKPGHNGSDLERQLEYAREKRLRSQATRGTIALFNSVRQHQSTIASQLEDKNLLETQKERILTQMTTSDFLDRLSAGLPHAKRRQSDPSQSKSQSHVGADENQSSTIGQKRTARTTFGSKIKKNPSK</sequence>
<evidence type="ECO:0000256" key="1">
    <source>
        <dbReference type="ARBA" id="ARBA00007462"/>
    </source>
</evidence>
<dbReference type="InterPro" id="IPR012459">
    <property type="entry name" value="Rrp15"/>
</dbReference>
<dbReference type="GO" id="GO:0000460">
    <property type="term" value="P:maturation of 5.8S rRNA"/>
    <property type="evidence" value="ECO:0007669"/>
    <property type="project" value="TreeGrafter"/>
</dbReference>
<dbReference type="Proteomes" id="UP001497525">
    <property type="component" value="Unassembled WGS sequence"/>
</dbReference>
<dbReference type="Pfam" id="PF07890">
    <property type="entry name" value="Rrp15p"/>
    <property type="match status" value="1"/>
</dbReference>
<evidence type="ECO:0000313" key="5">
    <source>
        <dbReference type="Proteomes" id="UP001497525"/>
    </source>
</evidence>
<evidence type="ECO:0000256" key="2">
    <source>
        <dbReference type="ARBA" id="ARBA00017475"/>
    </source>
</evidence>
<dbReference type="AlphaFoldDB" id="A0AAV2TRD1"/>
<dbReference type="EMBL" id="CAXLJL010000678">
    <property type="protein sequence ID" value="CAL5139940.1"/>
    <property type="molecule type" value="Genomic_DNA"/>
</dbReference>
<gene>
    <name evidence="4" type="ORF">CDAUBV1_LOCUS15126</name>
</gene>
<proteinExistence type="inferred from homology"/>
<evidence type="ECO:0000313" key="4">
    <source>
        <dbReference type="EMBL" id="CAL5139940.1"/>
    </source>
</evidence>
<name>A0AAV2TRD1_CALDB</name>
<dbReference type="GO" id="GO:0030687">
    <property type="term" value="C:preribosome, large subunit precursor"/>
    <property type="evidence" value="ECO:0007669"/>
    <property type="project" value="TreeGrafter"/>
</dbReference>
<dbReference type="PANTHER" id="PTHR13245:SF14">
    <property type="entry name" value="RRP15-LIKE PROTEIN"/>
    <property type="match status" value="1"/>
</dbReference>